<evidence type="ECO:0000313" key="1">
    <source>
        <dbReference type="EMBL" id="PSB31856.1"/>
    </source>
</evidence>
<protein>
    <submittedName>
        <fullName evidence="1">Uncharacterized protein</fullName>
    </submittedName>
</protein>
<accession>A0A2T1EGI6</accession>
<name>A0A2T1EGI6_9CYAN</name>
<sequence length="96" mass="10976">MRLETEFRFCLQRQSLEWAFQQASTAPAHIDIAAPTLADLKQAIAPSMWVKLVQSPSAYSSDEALLLCQGGDRQWLVWVPDYGEIMLEREQFDPFS</sequence>
<dbReference type="EMBL" id="PVWK01000031">
    <property type="protein sequence ID" value="PSB31856.1"/>
    <property type="molecule type" value="Genomic_DNA"/>
</dbReference>
<dbReference type="Proteomes" id="UP000239576">
    <property type="component" value="Unassembled WGS sequence"/>
</dbReference>
<comment type="caution">
    <text evidence="1">The sequence shown here is derived from an EMBL/GenBank/DDBJ whole genome shotgun (WGS) entry which is preliminary data.</text>
</comment>
<gene>
    <name evidence="1" type="ORF">C7B82_06455</name>
</gene>
<dbReference type="RefSeq" id="WP_106255488.1">
    <property type="nucleotide sequence ID" value="NZ_CAWNSW010000125.1"/>
</dbReference>
<evidence type="ECO:0000313" key="2">
    <source>
        <dbReference type="Proteomes" id="UP000239576"/>
    </source>
</evidence>
<dbReference type="OrthoDB" id="573945at2"/>
<dbReference type="AlphaFoldDB" id="A0A2T1EGI6"/>
<reference evidence="1 2" key="2">
    <citation type="submission" date="2018-03" db="EMBL/GenBank/DDBJ databases">
        <title>The ancient ancestry and fast evolution of plastids.</title>
        <authorList>
            <person name="Moore K.R."/>
            <person name="Magnabosco C."/>
            <person name="Momper L."/>
            <person name="Gold D.A."/>
            <person name="Bosak T."/>
            <person name="Fournier G.P."/>
        </authorList>
    </citation>
    <scope>NUCLEOTIDE SEQUENCE [LARGE SCALE GENOMIC DNA]</scope>
    <source>
        <strain evidence="1 2">ULC18</strain>
    </source>
</reference>
<reference evidence="2" key="1">
    <citation type="submission" date="2018-02" db="EMBL/GenBank/DDBJ databases">
        <authorList>
            <person name="Moore K."/>
            <person name="Momper L."/>
        </authorList>
    </citation>
    <scope>NUCLEOTIDE SEQUENCE [LARGE SCALE GENOMIC DNA]</scope>
    <source>
        <strain evidence="2">ULC18</strain>
    </source>
</reference>
<keyword evidence="2" id="KW-1185">Reference proteome</keyword>
<organism evidence="1 2">
    <name type="scientific">Stenomitos frigidus ULC18</name>
    <dbReference type="NCBI Taxonomy" id="2107698"/>
    <lineage>
        <taxon>Bacteria</taxon>
        <taxon>Bacillati</taxon>
        <taxon>Cyanobacteriota</taxon>
        <taxon>Cyanophyceae</taxon>
        <taxon>Leptolyngbyales</taxon>
        <taxon>Leptolyngbyaceae</taxon>
        <taxon>Stenomitos</taxon>
    </lineage>
</organism>
<proteinExistence type="predicted"/>